<evidence type="ECO:0000313" key="7">
    <source>
        <dbReference type="EMBL" id="CAB4563116.1"/>
    </source>
</evidence>
<gene>
    <name evidence="7" type="ORF">UFOPK1650_00303</name>
</gene>
<dbReference type="InterPro" id="IPR036388">
    <property type="entry name" value="WH-like_DNA-bd_sf"/>
</dbReference>
<dbReference type="InterPro" id="IPR003783">
    <property type="entry name" value="Regulatory_RecX"/>
</dbReference>
<proteinExistence type="inferred from homology"/>
<evidence type="ECO:0000259" key="5">
    <source>
        <dbReference type="Pfam" id="PF21981"/>
    </source>
</evidence>
<dbReference type="EMBL" id="CAEZTJ010000025">
    <property type="protein sequence ID" value="CAB4563116.1"/>
    <property type="molecule type" value="Genomic_DNA"/>
</dbReference>
<evidence type="ECO:0000256" key="3">
    <source>
        <dbReference type="ARBA" id="ARBA00018111"/>
    </source>
</evidence>
<dbReference type="PANTHER" id="PTHR33602">
    <property type="entry name" value="REGULATORY PROTEIN RECX FAMILY PROTEIN"/>
    <property type="match status" value="1"/>
</dbReference>
<accession>A0A6J6DIN0</accession>
<sequence length="165" mass="18864">MSNSDQLVEDPNSVALTIALAAIGRRSLSKKQLRDHLTKRGTPAEVIEATLLRLEEMGYLNDMDFARDFADRSRRKSSRRAIIQGLKERAIDQNIIDWVIEDLSDDDEYQLALKYAEKKWRPGSSDDEGMRRRLHASLMRRGFSSTTISSVMRELSGRTEVKAHL</sequence>
<evidence type="ECO:0000259" key="6">
    <source>
        <dbReference type="Pfam" id="PF21982"/>
    </source>
</evidence>
<dbReference type="HAMAP" id="MF_01114">
    <property type="entry name" value="RecX"/>
    <property type="match status" value="1"/>
</dbReference>
<reference evidence="7" key="1">
    <citation type="submission" date="2020-05" db="EMBL/GenBank/DDBJ databases">
        <authorList>
            <person name="Chiriac C."/>
            <person name="Salcher M."/>
            <person name="Ghai R."/>
            <person name="Kavagutti S V."/>
        </authorList>
    </citation>
    <scope>NUCLEOTIDE SEQUENCE</scope>
</reference>
<comment type="subcellular location">
    <subcellularLocation>
        <location evidence="1">Cytoplasm</location>
    </subcellularLocation>
</comment>
<evidence type="ECO:0000256" key="2">
    <source>
        <dbReference type="ARBA" id="ARBA00009695"/>
    </source>
</evidence>
<dbReference type="PANTHER" id="PTHR33602:SF1">
    <property type="entry name" value="REGULATORY PROTEIN RECX FAMILY PROTEIN"/>
    <property type="match status" value="1"/>
</dbReference>
<keyword evidence="4" id="KW-0963">Cytoplasm</keyword>
<comment type="similarity">
    <text evidence="2">Belongs to the RecX family.</text>
</comment>
<organism evidence="7">
    <name type="scientific">freshwater metagenome</name>
    <dbReference type="NCBI Taxonomy" id="449393"/>
    <lineage>
        <taxon>unclassified sequences</taxon>
        <taxon>metagenomes</taxon>
        <taxon>ecological metagenomes</taxon>
    </lineage>
</organism>
<dbReference type="AlphaFoldDB" id="A0A6J6DIN0"/>
<dbReference type="Gene3D" id="1.10.10.10">
    <property type="entry name" value="Winged helix-like DNA-binding domain superfamily/Winged helix DNA-binding domain"/>
    <property type="match status" value="2"/>
</dbReference>
<dbReference type="InterPro" id="IPR053926">
    <property type="entry name" value="RecX_HTH_1st"/>
</dbReference>
<evidence type="ECO:0000256" key="4">
    <source>
        <dbReference type="ARBA" id="ARBA00022490"/>
    </source>
</evidence>
<dbReference type="InterPro" id="IPR053925">
    <property type="entry name" value="RecX_HTH_3rd"/>
</dbReference>
<feature type="domain" description="RecX first three-helical" evidence="6">
    <location>
        <begin position="15"/>
        <end position="54"/>
    </location>
</feature>
<dbReference type="GO" id="GO:0005737">
    <property type="term" value="C:cytoplasm"/>
    <property type="evidence" value="ECO:0007669"/>
    <property type="project" value="UniProtKB-SubCell"/>
</dbReference>
<evidence type="ECO:0000256" key="1">
    <source>
        <dbReference type="ARBA" id="ARBA00004496"/>
    </source>
</evidence>
<feature type="domain" description="RecX third three-helical" evidence="5">
    <location>
        <begin position="106"/>
        <end position="152"/>
    </location>
</feature>
<dbReference type="Pfam" id="PF21981">
    <property type="entry name" value="RecX_HTH3"/>
    <property type="match status" value="1"/>
</dbReference>
<name>A0A6J6DIN0_9ZZZZ</name>
<dbReference type="Pfam" id="PF21982">
    <property type="entry name" value="RecX_HTH1"/>
    <property type="match status" value="1"/>
</dbReference>
<dbReference type="GO" id="GO:0006282">
    <property type="term" value="P:regulation of DNA repair"/>
    <property type="evidence" value="ECO:0007669"/>
    <property type="project" value="InterPro"/>
</dbReference>
<protein>
    <recommendedName>
        <fullName evidence="3">Regulatory protein RecX</fullName>
    </recommendedName>
</protein>